<dbReference type="STRING" id="318161.Sden_2383"/>
<dbReference type="OrthoDB" id="9816293at2"/>
<keyword evidence="2" id="KW-1133">Transmembrane helix</keyword>
<dbReference type="AlphaFoldDB" id="Q12LL3"/>
<dbReference type="eggNOG" id="COG2832">
    <property type="taxonomic scope" value="Bacteria"/>
</dbReference>
<keyword evidence="1 2" id="KW-0472">Membrane</keyword>
<dbReference type="EMBL" id="CP000302">
    <property type="protein sequence ID" value="ABE55663.1"/>
    <property type="molecule type" value="Genomic_DNA"/>
</dbReference>
<feature type="transmembrane region" description="Helical" evidence="2">
    <location>
        <begin position="101"/>
        <end position="117"/>
    </location>
</feature>
<feature type="transmembrane region" description="Helical" evidence="2">
    <location>
        <begin position="7"/>
        <end position="28"/>
    </location>
</feature>
<dbReference type="GO" id="GO:0005886">
    <property type="term" value="C:plasma membrane"/>
    <property type="evidence" value="ECO:0007669"/>
    <property type="project" value="UniProtKB-SubCell"/>
</dbReference>
<keyword evidence="2" id="KW-0812">Transmembrane</keyword>
<dbReference type="HOGENOM" id="CLU_113299_1_0_6"/>
<accession>Q12LL3</accession>
<protein>
    <recommendedName>
        <fullName evidence="1">Inner membrane protein</fullName>
    </recommendedName>
</protein>
<evidence type="ECO:0000256" key="1">
    <source>
        <dbReference type="PIRNR" id="PIRNR016789"/>
    </source>
</evidence>
<evidence type="ECO:0000313" key="3">
    <source>
        <dbReference type="EMBL" id="ABE55663.1"/>
    </source>
</evidence>
<dbReference type="PIRSF" id="PIRSF016789">
    <property type="entry name" value="DUF454"/>
    <property type="match status" value="1"/>
</dbReference>
<proteinExistence type="predicted"/>
<keyword evidence="1" id="KW-0997">Cell inner membrane</keyword>
<keyword evidence="1" id="KW-1003">Cell membrane</keyword>
<name>Q12LL3_SHEDO</name>
<dbReference type="Pfam" id="PF04304">
    <property type="entry name" value="DUF454"/>
    <property type="match status" value="1"/>
</dbReference>
<dbReference type="Proteomes" id="UP000001982">
    <property type="component" value="Chromosome"/>
</dbReference>
<evidence type="ECO:0000313" key="4">
    <source>
        <dbReference type="Proteomes" id="UP000001982"/>
    </source>
</evidence>
<reference evidence="3 4" key="1">
    <citation type="submission" date="2006-03" db="EMBL/GenBank/DDBJ databases">
        <title>Complete sequence of Shewanella denitrificans OS217.</title>
        <authorList>
            <consortium name="US DOE Joint Genome Institute"/>
            <person name="Copeland A."/>
            <person name="Lucas S."/>
            <person name="Lapidus A."/>
            <person name="Barry K."/>
            <person name="Detter J.C."/>
            <person name="Glavina del Rio T."/>
            <person name="Hammon N."/>
            <person name="Israni S."/>
            <person name="Dalin E."/>
            <person name="Tice H."/>
            <person name="Pitluck S."/>
            <person name="Brettin T."/>
            <person name="Bruce D."/>
            <person name="Han C."/>
            <person name="Tapia R."/>
            <person name="Gilna P."/>
            <person name="Kiss H."/>
            <person name="Schmutz J."/>
            <person name="Larimer F."/>
            <person name="Land M."/>
            <person name="Hauser L."/>
            <person name="Kyrpides N."/>
            <person name="Lykidis A."/>
            <person name="Richardson P."/>
        </authorList>
    </citation>
    <scope>NUCLEOTIDE SEQUENCE [LARGE SCALE GENOMIC DNA]</scope>
    <source>
        <strain evidence="4">OS217 / ATCC BAA-1090 / DSM 15013</strain>
    </source>
</reference>
<dbReference type="PANTHER" id="PTHR35813:SF1">
    <property type="entry name" value="INNER MEMBRANE PROTEIN YBAN"/>
    <property type="match status" value="1"/>
</dbReference>
<evidence type="ECO:0000256" key="2">
    <source>
        <dbReference type="SAM" id="Phobius"/>
    </source>
</evidence>
<dbReference type="PANTHER" id="PTHR35813">
    <property type="entry name" value="INNER MEMBRANE PROTEIN YBAN"/>
    <property type="match status" value="1"/>
</dbReference>
<gene>
    <name evidence="3" type="ordered locus">Sden_2383</name>
</gene>
<dbReference type="RefSeq" id="WP_011496814.1">
    <property type="nucleotide sequence ID" value="NC_007954.1"/>
</dbReference>
<sequence>MALKRGFFLLIGLSSLLLGLLGIVLPLLPTVPFILLSAYCFARSNDRLHAWLMAHPWFSKALLDWQTHRSMESRLKRRAALMTCISFLISILVVSQLWLKIMLACMLTGLLIFLWQIPDSTAQARE</sequence>
<comment type="subcellular location">
    <subcellularLocation>
        <location evidence="1">Cell inner membrane</location>
        <topology evidence="1">Multi-pass membrane protein</topology>
    </subcellularLocation>
</comment>
<dbReference type="InterPro" id="IPR007401">
    <property type="entry name" value="DUF454"/>
</dbReference>
<organism evidence="3 4">
    <name type="scientific">Shewanella denitrificans (strain OS217 / ATCC BAA-1090 / DSM 15013)</name>
    <dbReference type="NCBI Taxonomy" id="318161"/>
    <lineage>
        <taxon>Bacteria</taxon>
        <taxon>Pseudomonadati</taxon>
        <taxon>Pseudomonadota</taxon>
        <taxon>Gammaproteobacteria</taxon>
        <taxon>Alteromonadales</taxon>
        <taxon>Shewanellaceae</taxon>
        <taxon>Shewanella</taxon>
    </lineage>
</organism>
<dbReference type="KEGG" id="sdn:Sden_2383"/>
<keyword evidence="4" id="KW-1185">Reference proteome</keyword>